<reference evidence="5" key="1">
    <citation type="journal article" date="2023" name="GigaByte">
        <title>Genome assembly of the bearded iris, Iris pallida Lam.</title>
        <authorList>
            <person name="Bruccoleri R.E."/>
            <person name="Oakeley E.J."/>
            <person name="Faust A.M.E."/>
            <person name="Altorfer M."/>
            <person name="Dessus-Babus S."/>
            <person name="Burckhardt D."/>
            <person name="Oertli M."/>
            <person name="Naumann U."/>
            <person name="Petersen F."/>
            <person name="Wong J."/>
        </authorList>
    </citation>
    <scope>NUCLEOTIDE SEQUENCE</scope>
    <source>
        <strain evidence="5">GSM-AAB239-AS_SAM_17_03QT</strain>
    </source>
</reference>
<dbReference type="PANTHER" id="PTHR46836:SF8">
    <property type="entry name" value="AFADIN"/>
    <property type="match status" value="1"/>
</dbReference>
<feature type="compositionally biased region" description="Basic and acidic residues" evidence="1">
    <location>
        <begin position="290"/>
        <end position="302"/>
    </location>
</feature>
<evidence type="ECO:0000259" key="4">
    <source>
        <dbReference type="Pfam" id="PF14383"/>
    </source>
</evidence>
<dbReference type="Pfam" id="PF14383">
    <property type="entry name" value="VARLMGL"/>
    <property type="match status" value="1"/>
</dbReference>
<dbReference type="InterPro" id="IPR032795">
    <property type="entry name" value="DUF3741-assoc"/>
</dbReference>
<dbReference type="EMBL" id="JANAVB010025798">
    <property type="protein sequence ID" value="KAJ6820103.1"/>
    <property type="molecule type" value="Genomic_DNA"/>
</dbReference>
<dbReference type="InterPro" id="IPR025486">
    <property type="entry name" value="DUF4378"/>
</dbReference>
<dbReference type="Pfam" id="PF14309">
    <property type="entry name" value="DUF4378"/>
    <property type="match status" value="1"/>
</dbReference>
<evidence type="ECO:0008006" key="7">
    <source>
        <dbReference type="Google" id="ProtNLM"/>
    </source>
</evidence>
<feature type="compositionally biased region" description="Basic and acidic residues" evidence="1">
    <location>
        <begin position="1"/>
        <end position="13"/>
    </location>
</feature>
<feature type="region of interest" description="Disordered" evidence="1">
    <location>
        <begin position="385"/>
        <end position="427"/>
    </location>
</feature>
<feature type="region of interest" description="Disordered" evidence="1">
    <location>
        <begin position="255"/>
        <end position="317"/>
    </location>
</feature>
<dbReference type="AlphaFoldDB" id="A0AAX6FV78"/>
<proteinExistence type="predicted"/>
<evidence type="ECO:0000313" key="6">
    <source>
        <dbReference type="Proteomes" id="UP001140949"/>
    </source>
</evidence>
<feature type="domain" description="DUF4378" evidence="3">
    <location>
        <begin position="864"/>
        <end position="1009"/>
    </location>
</feature>
<protein>
    <recommendedName>
        <fullName evidence="7">DUF4378 domain-containing protein</fullName>
    </recommendedName>
</protein>
<feature type="domain" description="DUF3741" evidence="4">
    <location>
        <begin position="102"/>
        <end position="118"/>
    </location>
</feature>
<evidence type="ECO:0000259" key="3">
    <source>
        <dbReference type="Pfam" id="PF14309"/>
    </source>
</evidence>
<evidence type="ECO:0000313" key="5">
    <source>
        <dbReference type="EMBL" id="KAJ6820103.1"/>
    </source>
</evidence>
<evidence type="ECO:0000259" key="2">
    <source>
        <dbReference type="Pfam" id="PF12552"/>
    </source>
</evidence>
<organism evidence="5 6">
    <name type="scientific">Iris pallida</name>
    <name type="common">Sweet iris</name>
    <dbReference type="NCBI Taxonomy" id="29817"/>
    <lineage>
        <taxon>Eukaryota</taxon>
        <taxon>Viridiplantae</taxon>
        <taxon>Streptophyta</taxon>
        <taxon>Embryophyta</taxon>
        <taxon>Tracheophyta</taxon>
        <taxon>Spermatophyta</taxon>
        <taxon>Magnoliopsida</taxon>
        <taxon>Liliopsida</taxon>
        <taxon>Asparagales</taxon>
        <taxon>Iridaceae</taxon>
        <taxon>Iridoideae</taxon>
        <taxon>Irideae</taxon>
        <taxon>Iris</taxon>
    </lineage>
</organism>
<feature type="compositionally biased region" description="Basic and acidic residues" evidence="1">
    <location>
        <begin position="385"/>
        <end position="400"/>
    </location>
</feature>
<feature type="domain" description="DUF3741" evidence="2">
    <location>
        <begin position="198"/>
        <end position="241"/>
    </location>
</feature>
<name>A0AAX6FV78_IRIPA</name>
<dbReference type="Proteomes" id="UP001140949">
    <property type="component" value="Unassembled WGS sequence"/>
</dbReference>
<comment type="caution">
    <text evidence="5">The sequence shown here is derived from an EMBL/GenBank/DDBJ whole genome shotgun (WGS) entry which is preliminary data.</text>
</comment>
<dbReference type="Pfam" id="PF12552">
    <property type="entry name" value="DUF3741"/>
    <property type="match status" value="1"/>
</dbReference>
<feature type="compositionally biased region" description="Basic residues" evidence="1">
    <location>
        <begin position="401"/>
        <end position="410"/>
    </location>
</feature>
<accession>A0AAX6FV78</accession>
<reference evidence="5" key="2">
    <citation type="submission" date="2023-04" db="EMBL/GenBank/DDBJ databases">
        <authorList>
            <person name="Bruccoleri R.E."/>
            <person name="Oakeley E.J."/>
            <person name="Faust A.-M."/>
            <person name="Dessus-Babus S."/>
            <person name="Altorfer M."/>
            <person name="Burckhardt D."/>
            <person name="Oertli M."/>
            <person name="Naumann U."/>
            <person name="Petersen F."/>
            <person name="Wong J."/>
        </authorList>
    </citation>
    <scope>NUCLEOTIDE SEQUENCE</scope>
    <source>
        <strain evidence="5">GSM-AAB239-AS_SAM_17_03QT</strain>
        <tissue evidence="5">Leaf</tissue>
    </source>
</reference>
<evidence type="ECO:0000256" key="1">
    <source>
        <dbReference type="SAM" id="MobiDB-lite"/>
    </source>
</evidence>
<feature type="compositionally biased region" description="Basic and acidic residues" evidence="1">
    <location>
        <begin position="268"/>
        <end position="283"/>
    </location>
</feature>
<feature type="region of interest" description="Disordered" evidence="1">
    <location>
        <begin position="1"/>
        <end position="59"/>
    </location>
</feature>
<dbReference type="PANTHER" id="PTHR46836">
    <property type="entry name" value="AFADIN"/>
    <property type="match status" value="1"/>
</dbReference>
<gene>
    <name evidence="5" type="ORF">M6B38_399350</name>
</gene>
<feature type="compositionally biased region" description="Basic and acidic residues" evidence="1">
    <location>
        <begin position="30"/>
        <end position="41"/>
    </location>
</feature>
<sequence length="1017" mass="115329">MYHLYRSGDRRTAADSGPDGPVRFDPLSVDNRHRSKGDNQLRKQTKASKKALDSSKGNVAPLEENFIGLEFRSTSSKKASRAPTNALIDREISQEMEIRRSSPSLVARLMGLDSLPPSVAPYKHKERAHSCQKTPSFGFHEKNAANEGYSRWTNTDEYHKCKDVFEVRETLKVDKHTNQPIPKVKSLKQSEKDMDFTKQKLMDAKYLSTDDHYQQSKEHNETLEVLDSDEDHVLNFHEEPNMHLQDLMCSPPSPHANKITVLKPSKGTKNETSEIWQKSERYAQRRSHKKNGDISSSRKSETRPVNQSLKEHGQSLPFKLPNFQHTGKAKDLEPAQIVILKPSLEKAWGNAKTVPLARPSEDDQFSLRRHKNVPISRTAEFYAEGKERQKLSDSVEDMGHKTRRSRKIARKVSEQMRNTGSSGRKEGSASKIYGYVRDGNSYCVSGMENLTSELFKSTSDQLNDCSDDLSTSSSTSTESLLNREARKHLSERLKTTHLFEEVGSIGRRSSTLGEMFASSDRETPRMALNKSIVQNLSRGKVARGEVPERWDFPLGISSKDGWMDGWSTNLPRSKSHPASSLVYRDHKPSRGNRFSGSDRSYIKNLNNISQCDAVDRNLQWRRTSSLKNFKYCHNDAQFYSGREECQMSEREIHVNSEELRDKIHGGHPGENVSVVREVCNSSLAGKGNASVVPELCNDSFVGRGQEPGNSSSQEFHLWESPPKIDGQQHKESSLLVKDVEFPRQDCNVSNVKETSMDPPQVDFLSYQGDVLNSSSILSSKEVDQPSPIPVLEPIPAEEDDSYDCFEKISSDLQELWTQLKLLKLESADTYTGDFDTLNSSEEDNVSLQKFGGILQSFRDDEERDYSYLLDLLLDSGAHDANEDGLLFACQSLEFSVGPEVFEKLEKKYSVMVSWSRSDRKLLFDLISSILVDVTIPSPNLHSAKPRGQLVWAREELVEKVWQTIVKRRKEVGGKQDAQILDRRWLDLVDDVDIVGKDLERMIIEDLMEEFYSQLASE</sequence>
<dbReference type="InterPro" id="IPR022212">
    <property type="entry name" value="DUF3741"/>
</dbReference>
<keyword evidence="6" id="KW-1185">Reference proteome</keyword>